<dbReference type="GO" id="GO:0071555">
    <property type="term" value="P:cell wall organization"/>
    <property type="evidence" value="ECO:0007669"/>
    <property type="project" value="UniProtKB-KW"/>
</dbReference>
<evidence type="ECO:0000256" key="22">
    <source>
        <dbReference type="HAMAP-Rule" id="MF_00047"/>
    </source>
</evidence>
<evidence type="ECO:0000256" key="2">
    <source>
        <dbReference type="ARBA" id="ARBA00003921"/>
    </source>
</evidence>
<feature type="binding site" evidence="24">
    <location>
        <position position="155"/>
    </location>
    <ligand>
        <name>ATP</name>
        <dbReference type="ChEBI" id="CHEBI:30616"/>
    </ligand>
</feature>
<feature type="binding site" evidence="24">
    <location>
        <begin position="200"/>
        <end position="202"/>
    </location>
    <ligand>
        <name>ATP</name>
        <dbReference type="ChEBI" id="CHEBI:30616"/>
    </ligand>
</feature>
<dbReference type="SUPFAM" id="SSF56059">
    <property type="entry name" value="Glutathione synthetase ATP-binding domain-like"/>
    <property type="match status" value="1"/>
</dbReference>
<comment type="pathway">
    <text evidence="4 22">Cell wall biogenesis; peptidoglycan biosynthesis.</text>
</comment>
<dbReference type="PANTHER" id="PTHR23132">
    <property type="entry name" value="D-ALANINE--D-ALANINE LIGASE"/>
    <property type="match status" value="1"/>
</dbReference>
<dbReference type="GO" id="GO:0008716">
    <property type="term" value="F:D-alanine-D-alanine ligase activity"/>
    <property type="evidence" value="ECO:0007669"/>
    <property type="project" value="UniProtKB-UniRule"/>
</dbReference>
<comment type="similarity">
    <text evidence="5 22">Belongs to the D-alanine--D-alanine ligase family.</text>
</comment>
<dbReference type="SUPFAM" id="SSF52440">
    <property type="entry name" value="PreATP-grasp domain"/>
    <property type="match status" value="1"/>
</dbReference>
<feature type="binding site" evidence="24">
    <location>
        <begin position="238"/>
        <end position="245"/>
    </location>
    <ligand>
        <name>ATP</name>
        <dbReference type="ChEBI" id="CHEBI:30616"/>
    </ligand>
</feature>
<organism evidence="28 29">
    <name type="scientific">Peptoclostridium litorale DSM 5388</name>
    <dbReference type="NCBI Taxonomy" id="1121324"/>
    <lineage>
        <taxon>Bacteria</taxon>
        <taxon>Bacillati</taxon>
        <taxon>Bacillota</taxon>
        <taxon>Clostridia</taxon>
        <taxon>Peptostreptococcales</taxon>
        <taxon>Peptoclostridiaceae</taxon>
        <taxon>Peptoclostridium</taxon>
    </lineage>
</organism>
<dbReference type="InterPro" id="IPR011095">
    <property type="entry name" value="Dala_Dala_lig_C"/>
</dbReference>
<dbReference type="Proteomes" id="UP000027946">
    <property type="component" value="Unassembled WGS sequence"/>
</dbReference>
<comment type="cofactor">
    <cofactor evidence="1">
        <name>Mn(2+)</name>
        <dbReference type="ChEBI" id="CHEBI:29035"/>
    </cofactor>
</comment>
<feature type="binding site" evidence="25">
    <location>
        <position position="332"/>
    </location>
    <ligand>
        <name>Mg(2+)</name>
        <dbReference type="ChEBI" id="CHEBI:18420"/>
        <label>2</label>
    </ligand>
</feature>
<dbReference type="EMBL" id="JJMM01000013">
    <property type="protein sequence ID" value="KDR94914.1"/>
    <property type="molecule type" value="Genomic_DNA"/>
</dbReference>
<keyword evidence="9 25" id="KW-0479">Metal-binding</keyword>
<evidence type="ECO:0000259" key="27">
    <source>
        <dbReference type="PROSITE" id="PS50975"/>
    </source>
</evidence>
<keyword evidence="13 22" id="KW-0133">Cell shape</keyword>
<evidence type="ECO:0000256" key="24">
    <source>
        <dbReference type="PIRSR" id="PIRSR039102-2"/>
    </source>
</evidence>
<evidence type="ECO:0000256" key="25">
    <source>
        <dbReference type="PIRSR" id="PIRSR039102-3"/>
    </source>
</evidence>
<evidence type="ECO:0000256" key="16">
    <source>
        <dbReference type="ARBA" id="ARBA00023316"/>
    </source>
</evidence>
<evidence type="ECO:0000256" key="10">
    <source>
        <dbReference type="ARBA" id="ARBA00022741"/>
    </source>
</evidence>
<comment type="subcellular location">
    <subcellularLocation>
        <location evidence="3 22">Cytoplasm</location>
    </subcellularLocation>
</comment>
<evidence type="ECO:0000256" key="18">
    <source>
        <dbReference type="ARBA" id="ARBA00060592"/>
    </source>
</evidence>
<evidence type="ECO:0000313" key="29">
    <source>
        <dbReference type="Proteomes" id="UP000027946"/>
    </source>
</evidence>
<comment type="catalytic activity">
    <reaction evidence="17 22">
        <text>2 D-alanine + ATP = D-alanyl-D-alanine + ADP + phosphate + H(+)</text>
        <dbReference type="Rhea" id="RHEA:11224"/>
        <dbReference type="ChEBI" id="CHEBI:15378"/>
        <dbReference type="ChEBI" id="CHEBI:30616"/>
        <dbReference type="ChEBI" id="CHEBI:43474"/>
        <dbReference type="ChEBI" id="CHEBI:57416"/>
        <dbReference type="ChEBI" id="CHEBI:57822"/>
        <dbReference type="ChEBI" id="CHEBI:456216"/>
        <dbReference type="EC" id="6.3.2.4"/>
    </reaction>
</comment>
<dbReference type="InterPro" id="IPR011761">
    <property type="entry name" value="ATP-grasp"/>
</dbReference>
<proteinExistence type="inferred from homology"/>
<evidence type="ECO:0000313" key="28">
    <source>
        <dbReference type="EMBL" id="KDR94914.1"/>
    </source>
</evidence>
<feature type="binding site" evidence="24">
    <location>
        <begin position="331"/>
        <end position="332"/>
    </location>
    <ligand>
        <name>ATP</name>
        <dbReference type="ChEBI" id="CHEBI:30616"/>
    </ligand>
</feature>
<dbReference type="AlphaFoldDB" id="A0A069RCX3"/>
<keyword evidence="8 22" id="KW-0436">Ligase</keyword>
<feature type="binding site" evidence="24">
    <location>
        <begin position="208"/>
        <end position="209"/>
    </location>
    <ligand>
        <name>ATP</name>
        <dbReference type="ChEBI" id="CHEBI:30616"/>
    </ligand>
</feature>
<comment type="pathway">
    <text evidence="18">Glycan biosynthesis.</text>
</comment>
<comment type="cofactor">
    <cofactor evidence="25">
        <name>Mg(2+)</name>
        <dbReference type="ChEBI" id="CHEBI:18420"/>
    </cofactor>
    <cofactor evidence="25">
        <name>Mn(2+)</name>
        <dbReference type="ChEBI" id="CHEBI:29035"/>
    </cofactor>
    <text evidence="25">Binds 2 magnesium or manganese ions per subunit.</text>
</comment>
<dbReference type="GO" id="GO:0005829">
    <property type="term" value="C:cytosol"/>
    <property type="evidence" value="ECO:0007669"/>
    <property type="project" value="TreeGrafter"/>
</dbReference>
<evidence type="ECO:0000256" key="14">
    <source>
        <dbReference type="ARBA" id="ARBA00022984"/>
    </source>
</evidence>
<dbReference type="PANTHER" id="PTHR23132:SF25">
    <property type="entry name" value="D-ALANINE--D-ALANINE LIGASE A"/>
    <property type="match status" value="1"/>
</dbReference>
<dbReference type="EC" id="6.3.2.4" evidence="6 22"/>
<evidence type="ECO:0000256" key="9">
    <source>
        <dbReference type="ARBA" id="ARBA00022723"/>
    </source>
</evidence>
<reference evidence="28 29" key="1">
    <citation type="submission" date="2014-03" db="EMBL/GenBank/DDBJ databases">
        <title>Genome sequence of Clostridium litorale W6, DSM 5388.</title>
        <authorList>
            <person name="Poehlein A."/>
            <person name="Jagirdar A."/>
            <person name="Khonsari B."/>
            <person name="Chibani C.M."/>
            <person name="Gutierrez Gutierrez D.A."/>
            <person name="Davydova E."/>
            <person name="Alghaithi H.S."/>
            <person name="Nair K.P."/>
            <person name="Dhamotharan K."/>
            <person name="Chandran L."/>
            <person name="G W."/>
            <person name="Daniel R."/>
        </authorList>
    </citation>
    <scope>NUCLEOTIDE SEQUENCE [LARGE SCALE GENOMIC DNA]</scope>
    <source>
        <strain evidence="28 29">W6</strain>
    </source>
</reference>
<dbReference type="InterPro" id="IPR016185">
    <property type="entry name" value="PreATP-grasp_dom_sf"/>
</dbReference>
<keyword evidence="11 26" id="KW-0067">ATP-binding</keyword>
<feature type="binding site" evidence="25">
    <location>
        <position position="334"/>
    </location>
    <ligand>
        <name>Mg(2+)</name>
        <dbReference type="ChEBI" id="CHEBI:18420"/>
        <label>2</label>
    </ligand>
</feature>
<keyword evidence="29" id="KW-1185">Reference proteome</keyword>
<dbReference type="NCBIfam" id="NF002528">
    <property type="entry name" value="PRK01966.1-4"/>
    <property type="match status" value="1"/>
</dbReference>
<dbReference type="FunFam" id="3.30.1490.20:FF:000007">
    <property type="entry name" value="D-alanine--D-alanine ligase"/>
    <property type="match status" value="1"/>
</dbReference>
<keyword evidence="7 22" id="KW-0963">Cytoplasm</keyword>
<evidence type="ECO:0000256" key="26">
    <source>
        <dbReference type="PROSITE-ProRule" id="PRU00409"/>
    </source>
</evidence>
<evidence type="ECO:0000256" key="21">
    <source>
        <dbReference type="ARBA" id="ARBA00077154"/>
    </source>
</evidence>
<protein>
    <recommendedName>
        <fullName evidence="19 22">D-alanine--D-alanine ligase</fullName>
        <ecNumber evidence="6 22">6.3.2.4</ecNumber>
    </recommendedName>
    <alternativeName>
        <fullName evidence="21 22">D-Ala-D-Ala ligase</fullName>
    </alternativeName>
    <alternativeName>
        <fullName evidence="20 22">D-alanylalanine synthetase</fullName>
    </alternativeName>
</protein>
<dbReference type="GO" id="GO:0005524">
    <property type="term" value="F:ATP binding"/>
    <property type="evidence" value="ECO:0007669"/>
    <property type="project" value="UniProtKB-UniRule"/>
</dbReference>
<evidence type="ECO:0000256" key="23">
    <source>
        <dbReference type="PIRSR" id="PIRSR039102-1"/>
    </source>
</evidence>
<comment type="function">
    <text evidence="2 22">Cell wall formation.</text>
</comment>
<dbReference type="Pfam" id="PF07478">
    <property type="entry name" value="Dala_Dala_lig_C"/>
    <property type="match status" value="1"/>
</dbReference>
<dbReference type="GO" id="GO:0008360">
    <property type="term" value="P:regulation of cell shape"/>
    <property type="evidence" value="ECO:0007669"/>
    <property type="project" value="UniProtKB-KW"/>
</dbReference>
<name>A0A069RCX3_PEPLI</name>
<dbReference type="GO" id="GO:0046872">
    <property type="term" value="F:metal ion binding"/>
    <property type="evidence" value="ECO:0007669"/>
    <property type="project" value="UniProtKB-KW"/>
</dbReference>
<evidence type="ECO:0000256" key="8">
    <source>
        <dbReference type="ARBA" id="ARBA00022598"/>
    </source>
</evidence>
<evidence type="ECO:0000256" key="7">
    <source>
        <dbReference type="ARBA" id="ARBA00022490"/>
    </source>
</evidence>
<feature type="active site" evidence="23">
    <location>
        <position position="208"/>
    </location>
</feature>
<evidence type="ECO:0000256" key="4">
    <source>
        <dbReference type="ARBA" id="ARBA00004752"/>
    </source>
</evidence>
<feature type="binding site" evidence="25">
    <location>
        <position position="332"/>
    </location>
    <ligand>
        <name>Mg(2+)</name>
        <dbReference type="ChEBI" id="CHEBI:18420"/>
        <label>1</label>
    </ligand>
</feature>
<dbReference type="InterPro" id="IPR000291">
    <property type="entry name" value="D-Ala_lig_Van_CS"/>
</dbReference>
<dbReference type="Gene3D" id="3.30.470.20">
    <property type="entry name" value="ATP-grasp fold, B domain"/>
    <property type="match status" value="1"/>
</dbReference>
<dbReference type="UniPathway" id="UPA00219"/>
<evidence type="ECO:0000256" key="6">
    <source>
        <dbReference type="ARBA" id="ARBA00012216"/>
    </source>
</evidence>
<dbReference type="InterPro" id="IPR011127">
    <property type="entry name" value="Dala_Dala_lig_N"/>
</dbReference>
<evidence type="ECO:0000256" key="20">
    <source>
        <dbReference type="ARBA" id="ARBA00076288"/>
    </source>
</evidence>
<dbReference type="InterPro" id="IPR005905">
    <property type="entry name" value="D_ala_D_ala"/>
</dbReference>
<keyword evidence="10 24" id="KW-0547">Nucleotide-binding</keyword>
<keyword evidence="12 25" id="KW-0460">Magnesium</keyword>
<feature type="domain" description="ATP-grasp" evidence="27">
    <location>
        <begin position="159"/>
        <end position="365"/>
    </location>
</feature>
<evidence type="ECO:0000256" key="12">
    <source>
        <dbReference type="ARBA" id="ARBA00022842"/>
    </source>
</evidence>
<dbReference type="Pfam" id="PF01820">
    <property type="entry name" value="Dala_Dala_lig_N"/>
    <property type="match status" value="1"/>
</dbReference>
<feature type="active site" evidence="23">
    <location>
        <position position="33"/>
    </location>
</feature>
<evidence type="ECO:0000256" key="5">
    <source>
        <dbReference type="ARBA" id="ARBA00010871"/>
    </source>
</evidence>
<sequence length="370" mass="41320">MNYIKMYPAKMWKEGVRVNKMNVAVLFGGKSGEHEVSLESAASICRAMDKDKYNIYMIGITKNGEWAYCKCTPDDMESGKWLQFEVEGSNINLIPSQSRPAGIELESGEIIKIDACFPVIHGPFGEDGTLQGIFEMASIPYVGCKVLSSSLAMDKAMFKKVMDFEGIPQVDYVSVRAYEFEKKEEDVIKMVEDMLDYPVFTKPANMGSSVGISKASDAYELASGIREALKHDSKVVIEQGINAREIEVAVLGSETVRASVPGEVLSCKDFYDYEAKYLANSSKTLIPAQLDEDVKCEIQDMAIKAFKAIDGEGISRIDFFIEKDTNRVYINEINTMPGFTKISMYPKLWDASGMPYTKLIDELIRLAIKK</sequence>
<evidence type="ECO:0000256" key="11">
    <source>
        <dbReference type="ARBA" id="ARBA00022840"/>
    </source>
</evidence>
<evidence type="ECO:0000256" key="13">
    <source>
        <dbReference type="ARBA" id="ARBA00022960"/>
    </source>
</evidence>
<feature type="active site" evidence="23">
    <location>
        <position position="343"/>
    </location>
</feature>
<dbReference type="HAMAP" id="MF_00047">
    <property type="entry name" value="Dala_Dala_lig"/>
    <property type="match status" value="1"/>
</dbReference>
<evidence type="ECO:0000256" key="17">
    <source>
        <dbReference type="ARBA" id="ARBA00047614"/>
    </source>
</evidence>
<evidence type="ECO:0000256" key="15">
    <source>
        <dbReference type="ARBA" id="ARBA00023211"/>
    </source>
</evidence>
<evidence type="ECO:0000256" key="1">
    <source>
        <dbReference type="ARBA" id="ARBA00001936"/>
    </source>
</evidence>
<dbReference type="NCBIfam" id="TIGR01205">
    <property type="entry name" value="D_ala_D_alaTIGR"/>
    <property type="match status" value="1"/>
</dbReference>
<dbReference type="Gene3D" id="3.30.1490.20">
    <property type="entry name" value="ATP-grasp fold, A domain"/>
    <property type="match status" value="1"/>
</dbReference>
<dbReference type="PROSITE" id="PS50975">
    <property type="entry name" value="ATP_GRASP"/>
    <property type="match status" value="1"/>
</dbReference>
<evidence type="ECO:0000256" key="3">
    <source>
        <dbReference type="ARBA" id="ARBA00004496"/>
    </source>
</evidence>
<keyword evidence="14 22" id="KW-0573">Peptidoglycan synthesis</keyword>
<dbReference type="GO" id="GO:0009252">
    <property type="term" value="P:peptidoglycan biosynthetic process"/>
    <property type="evidence" value="ECO:0007669"/>
    <property type="project" value="UniProtKB-UniRule"/>
</dbReference>
<dbReference type="PROSITE" id="PS00843">
    <property type="entry name" value="DALA_DALA_LIGASE_1"/>
    <property type="match status" value="1"/>
</dbReference>
<keyword evidence="15 25" id="KW-0464">Manganese</keyword>
<gene>
    <name evidence="22 28" type="primary">ddl</name>
    <name evidence="28" type="ORF">CLIT_13c02360</name>
</gene>
<keyword evidence="16 22" id="KW-0961">Cell wall biogenesis/degradation</keyword>
<dbReference type="Gene3D" id="3.40.50.20">
    <property type="match status" value="1"/>
</dbReference>
<dbReference type="eggNOG" id="COG1181">
    <property type="taxonomic scope" value="Bacteria"/>
</dbReference>
<dbReference type="FunFam" id="3.30.470.20:FF:000008">
    <property type="entry name" value="D-alanine--D-alanine ligase"/>
    <property type="match status" value="1"/>
</dbReference>
<dbReference type="PIRSF" id="PIRSF039102">
    <property type="entry name" value="Ddl/VanB"/>
    <property type="match status" value="1"/>
</dbReference>
<accession>A0A069RCX3</accession>
<dbReference type="STRING" id="1121324.CLIT_13c02360"/>
<evidence type="ECO:0000256" key="19">
    <source>
        <dbReference type="ARBA" id="ARBA00068427"/>
    </source>
</evidence>
<dbReference type="PROSITE" id="PS00844">
    <property type="entry name" value="DALA_DALA_LIGASE_2"/>
    <property type="match status" value="1"/>
</dbReference>
<dbReference type="InterPro" id="IPR013815">
    <property type="entry name" value="ATP_grasp_subdomain_1"/>
</dbReference>
<comment type="caution">
    <text evidence="28">The sequence shown here is derived from an EMBL/GenBank/DDBJ whole genome shotgun (WGS) entry which is preliminary data.</text>
</comment>
<feature type="binding site" evidence="25">
    <location>
        <position position="318"/>
    </location>
    <ligand>
        <name>Mg(2+)</name>
        <dbReference type="ChEBI" id="CHEBI:18420"/>
        <label>1</label>
    </ligand>
</feature>